<proteinExistence type="predicted"/>
<reference evidence="1 2" key="1">
    <citation type="submission" date="2022-11" db="EMBL/GenBank/DDBJ databases">
        <title>The characterization of three novel Bacteroidetes species and genomic analysis of their roles in tidal elemental geochemical cycles.</title>
        <authorList>
            <person name="Ma K.-J."/>
        </authorList>
    </citation>
    <scope>NUCLEOTIDE SEQUENCE [LARGE SCALE GENOMIC DNA]</scope>
    <source>
        <strain evidence="1 2">M82</strain>
    </source>
</reference>
<dbReference type="RefSeq" id="WP_266052209.1">
    <property type="nucleotide sequence ID" value="NZ_JAPFQO010000006.1"/>
</dbReference>
<evidence type="ECO:0000313" key="1">
    <source>
        <dbReference type="EMBL" id="MCX2740143.1"/>
    </source>
</evidence>
<evidence type="ECO:0000313" key="2">
    <source>
        <dbReference type="Proteomes" id="UP001207228"/>
    </source>
</evidence>
<accession>A0ABT3RFG8</accession>
<gene>
    <name evidence="1" type="ORF">OO017_09320</name>
</gene>
<protein>
    <submittedName>
        <fullName evidence="1">Uncharacterized protein</fullName>
    </submittedName>
</protein>
<dbReference type="Proteomes" id="UP001207228">
    <property type="component" value="Unassembled WGS sequence"/>
</dbReference>
<keyword evidence="2" id="KW-1185">Reference proteome</keyword>
<dbReference type="EMBL" id="JAPFQO010000006">
    <property type="protein sequence ID" value="MCX2740143.1"/>
    <property type="molecule type" value="Genomic_DNA"/>
</dbReference>
<comment type="caution">
    <text evidence="1">The sequence shown here is derived from an EMBL/GenBank/DDBJ whole genome shotgun (WGS) entry which is preliminary data.</text>
</comment>
<organism evidence="1 2">
    <name type="scientific">Pontibacter anaerobius</name>
    <dbReference type="NCBI Taxonomy" id="2993940"/>
    <lineage>
        <taxon>Bacteria</taxon>
        <taxon>Pseudomonadati</taxon>
        <taxon>Bacteroidota</taxon>
        <taxon>Cytophagia</taxon>
        <taxon>Cytophagales</taxon>
        <taxon>Hymenobacteraceae</taxon>
        <taxon>Pontibacter</taxon>
    </lineage>
</organism>
<sequence>MNEEQVKAAIAQLLPKASQMLPAFADVLPDTASLQPAFEKYWSALAEWWQAPTAWFTPGGNGEETGGKFTNEINRHISEFRDLHMYRLLTEAVLRGERVLAVVGRNHVPMQAPAIRCTLK</sequence>
<name>A0ABT3RFG8_9BACT</name>